<organism evidence="1 2">
    <name type="scientific">Pseudomonas chlororaphis</name>
    <dbReference type="NCBI Taxonomy" id="587753"/>
    <lineage>
        <taxon>Bacteria</taxon>
        <taxon>Pseudomonadati</taxon>
        <taxon>Pseudomonadota</taxon>
        <taxon>Gammaproteobacteria</taxon>
        <taxon>Pseudomonadales</taxon>
        <taxon>Pseudomonadaceae</taxon>
        <taxon>Pseudomonas</taxon>
    </lineage>
</organism>
<proteinExistence type="predicted"/>
<dbReference type="GO" id="GO:0006313">
    <property type="term" value="P:DNA transposition"/>
    <property type="evidence" value="ECO:0007669"/>
    <property type="project" value="InterPro"/>
</dbReference>
<reference evidence="1 2" key="1">
    <citation type="submission" date="2018-03" db="EMBL/GenBank/DDBJ databases">
        <title>Diversity of phytobeneficial traits revealed by whole-genome analysis of worldwide-isolated phenazine-producing Pseudomonas spp.</title>
        <authorList>
            <person name="Biessy A."/>
            <person name="Novinscak A."/>
            <person name="Blom J."/>
            <person name="Leger G."/>
            <person name="Thomashow L.S."/>
            <person name="Cazorla F.M."/>
            <person name="Josic D."/>
            <person name="Filion M."/>
        </authorList>
    </citation>
    <scope>NUCLEOTIDE SEQUENCE [LARGE SCALE GENOMIC DNA]</scope>
    <source>
        <strain evidence="1 2">B25</strain>
    </source>
</reference>
<dbReference type="Pfam" id="PF01527">
    <property type="entry name" value="HTH_Tnp_1"/>
    <property type="match status" value="1"/>
</dbReference>
<accession>A0A3G7TW40</accession>
<sequence>MTNSKDKTIEILGQERRRRWSVEEKLAMVRESLEPGQSVSVVARRNGINPTNCSTGASSTRTAACRRSVQVKRKCLLPSWPTLRLQLFSDTGAAMTGSTHWVNTELSIKARNRASLIVMRSNRPKACNAGKAPTISISAIDFVSLSVSVDSQARAFTRKAPTVPLRTFIPWVCIESCTHGWMSP</sequence>
<evidence type="ECO:0000313" key="1">
    <source>
        <dbReference type="EMBL" id="AZE51345.1"/>
    </source>
</evidence>
<dbReference type="Proteomes" id="UP000268048">
    <property type="component" value="Chromosome"/>
</dbReference>
<dbReference type="InterPro" id="IPR002514">
    <property type="entry name" value="Transposase_8"/>
</dbReference>
<protein>
    <submittedName>
        <fullName evidence="1">Mobile element protein</fullName>
    </submittedName>
</protein>
<gene>
    <name evidence="1" type="ORF">C4K04_5707</name>
</gene>
<dbReference type="EMBL" id="CP027753">
    <property type="protein sequence ID" value="AZE51345.1"/>
    <property type="molecule type" value="Genomic_DNA"/>
</dbReference>
<dbReference type="GO" id="GO:0004803">
    <property type="term" value="F:transposase activity"/>
    <property type="evidence" value="ECO:0007669"/>
    <property type="project" value="InterPro"/>
</dbReference>
<dbReference type="AlphaFoldDB" id="A0A3G7TW40"/>
<dbReference type="InterPro" id="IPR010921">
    <property type="entry name" value="Trp_repressor/repl_initiator"/>
</dbReference>
<evidence type="ECO:0000313" key="2">
    <source>
        <dbReference type="Proteomes" id="UP000268048"/>
    </source>
</evidence>
<dbReference type="SUPFAM" id="SSF48295">
    <property type="entry name" value="TrpR-like"/>
    <property type="match status" value="1"/>
</dbReference>
<dbReference type="GO" id="GO:0043565">
    <property type="term" value="F:sequence-specific DNA binding"/>
    <property type="evidence" value="ECO:0007669"/>
    <property type="project" value="InterPro"/>
</dbReference>
<name>A0A3G7TW40_9PSED</name>